<feature type="compositionally biased region" description="Polar residues" evidence="1">
    <location>
        <begin position="383"/>
        <end position="392"/>
    </location>
</feature>
<feature type="compositionally biased region" description="Low complexity" evidence="1">
    <location>
        <begin position="585"/>
        <end position="598"/>
    </location>
</feature>
<organism evidence="2 3">
    <name type="scientific">Hohenbuehelia grisea</name>
    <dbReference type="NCBI Taxonomy" id="104357"/>
    <lineage>
        <taxon>Eukaryota</taxon>
        <taxon>Fungi</taxon>
        <taxon>Dikarya</taxon>
        <taxon>Basidiomycota</taxon>
        <taxon>Agaricomycotina</taxon>
        <taxon>Agaricomycetes</taxon>
        <taxon>Agaricomycetidae</taxon>
        <taxon>Agaricales</taxon>
        <taxon>Pleurotineae</taxon>
        <taxon>Pleurotaceae</taxon>
        <taxon>Hohenbuehelia</taxon>
    </lineage>
</organism>
<proteinExistence type="predicted"/>
<sequence>MKGCLKHSPPPSSPATPTIDDLACKRKAKMVVFCPSHHLEEVHVADEWDRTPTEPARHLSYQDMLELKEIQRSLPRANQPRDPYARRQPAHYLSAVPIGLLPLLPDSDPPSRINSGASSPVPGPSPSDAHCASQPSLTDHTAPPPSSAEEVDYTSRGHKSDPELVVKPGMLFPFGIPGSHRNTPTSPLAPSPRLPSHLAAQSSHLAHLIPKRSPISASRSKFSFIPLLDTPPSSASSSVVSSAAPSPYTSPFPSVPSSPAVRPVLDELENERDYTDTSASASPETSPQPPLTNPPHLDLPKLDSDRPPEPDENEASNVDPLASDAPAASQPHADEPAAGTLSHDHSQHLEPPTPPLTNASLDSSPHSHLSSLSPERAAEHADSSTQVHGSYFPLQTRSHVPVLDDSKDITELDIDINLDEYYARTSIRYTESTSAPHPATARLAAIPSPALIPPSPLCLSETVATASHAHSSLLLSREERLAEVQSMLVHSQPLRRRVPLAMAFLPVGGATIPEHTVMSPRAAQKSAIPAVKAKPRRKKRTFILINDEEVEIPGDESETDSEAELEFVVPSLSPALSQQPLDEAPSIPVSKSPVMVSPSPVPSLPSPVSTPPSRLRQRELAPDSLPPPSPSILSQRADAQTQTPSSPEPAPSISIAMPAPSSPSLAHTSTSTPKSKASQQATPPPSEPGSPRLRAADFESPTPSMANTPSCSPQSANLMSRREKERRRRSGSVSSVGSVGSVGGAGGKLAPAVVVGKSPAMLRAPASSA</sequence>
<protein>
    <submittedName>
        <fullName evidence="2">Uncharacterized protein</fullName>
    </submittedName>
</protein>
<gene>
    <name evidence="2" type="ORF">HGRIS_004110</name>
</gene>
<feature type="region of interest" description="Disordered" evidence="1">
    <location>
        <begin position="230"/>
        <end position="392"/>
    </location>
</feature>
<keyword evidence="3" id="KW-1185">Reference proteome</keyword>
<evidence type="ECO:0000256" key="1">
    <source>
        <dbReference type="SAM" id="MobiDB-lite"/>
    </source>
</evidence>
<feature type="region of interest" description="Disordered" evidence="1">
    <location>
        <begin position="176"/>
        <end position="199"/>
    </location>
</feature>
<evidence type="ECO:0000313" key="3">
    <source>
        <dbReference type="Proteomes" id="UP001556367"/>
    </source>
</evidence>
<comment type="caution">
    <text evidence="2">The sequence shown here is derived from an EMBL/GenBank/DDBJ whole genome shotgun (WGS) entry which is preliminary data.</text>
</comment>
<dbReference type="EMBL" id="JASNQZ010000007">
    <property type="protein sequence ID" value="KAL0955206.1"/>
    <property type="molecule type" value="Genomic_DNA"/>
</dbReference>
<feature type="compositionally biased region" description="Polar residues" evidence="1">
    <location>
        <begin position="665"/>
        <end position="681"/>
    </location>
</feature>
<feature type="compositionally biased region" description="Low complexity" evidence="1">
    <location>
        <begin position="230"/>
        <end position="247"/>
    </location>
</feature>
<feature type="region of interest" description="Disordered" evidence="1">
    <location>
        <begin position="103"/>
        <end position="164"/>
    </location>
</feature>
<feature type="compositionally biased region" description="Pro residues" evidence="1">
    <location>
        <begin position="599"/>
        <end position="610"/>
    </location>
</feature>
<feature type="compositionally biased region" description="Low complexity" evidence="1">
    <location>
        <begin position="651"/>
        <end position="664"/>
    </location>
</feature>
<evidence type="ECO:0000313" key="2">
    <source>
        <dbReference type="EMBL" id="KAL0955206.1"/>
    </source>
</evidence>
<feature type="compositionally biased region" description="Basic and acidic residues" evidence="1">
    <location>
        <begin position="298"/>
        <end position="309"/>
    </location>
</feature>
<accession>A0ABR3JHZ9</accession>
<name>A0ABR3JHZ9_9AGAR</name>
<feature type="compositionally biased region" description="Low complexity" evidence="1">
    <location>
        <begin position="360"/>
        <end position="374"/>
    </location>
</feature>
<reference evidence="3" key="1">
    <citation type="submission" date="2024-06" db="EMBL/GenBank/DDBJ databases">
        <title>Multi-omics analyses provide insights into the biosynthesis of the anticancer antibiotic pleurotin in Hohenbuehelia grisea.</title>
        <authorList>
            <person name="Weaver J.A."/>
            <person name="Alberti F."/>
        </authorList>
    </citation>
    <scope>NUCLEOTIDE SEQUENCE [LARGE SCALE GENOMIC DNA]</scope>
    <source>
        <strain evidence="3">T-177</strain>
    </source>
</reference>
<dbReference type="Proteomes" id="UP001556367">
    <property type="component" value="Unassembled WGS sequence"/>
</dbReference>
<feature type="compositionally biased region" description="Basic and acidic residues" evidence="1">
    <location>
        <begin position="153"/>
        <end position="164"/>
    </location>
</feature>
<feature type="compositionally biased region" description="Polar residues" evidence="1">
    <location>
        <begin position="701"/>
        <end position="718"/>
    </location>
</feature>
<feature type="region of interest" description="Disordered" evidence="1">
    <location>
        <begin position="577"/>
        <end position="769"/>
    </location>
</feature>
<feature type="compositionally biased region" description="Polar residues" evidence="1">
    <location>
        <begin position="276"/>
        <end position="285"/>
    </location>
</feature>